<dbReference type="Proteomes" id="UP001595817">
    <property type="component" value="Unassembled WGS sequence"/>
</dbReference>
<sequence length="185" mass="21683">MLKNILVTGYKPHELGVFDEKHPGIPFIKKAIKRQLLTLLEDGLEWVIVSGQLGVETWAIDTVLELQPEFPDLKYAVITPFLEQEKNWNDTKKEKYHSMVAMADYHISLTKKPYEAPWQFIEKDKFLLRNTDGLLIVFDEETGGSPKYMMELARKYAETTDYEIFTVNAFDLQLIAEEEMWERFD</sequence>
<evidence type="ECO:0000256" key="1">
    <source>
        <dbReference type="HAMAP-Rule" id="MF_01575"/>
    </source>
</evidence>
<dbReference type="PANTHER" id="PTHR38440">
    <property type="entry name" value="UPF0398 PROTEIN YPSA"/>
    <property type="match status" value="1"/>
</dbReference>
<reference evidence="3" key="1">
    <citation type="journal article" date="2019" name="Int. J. Syst. Evol. Microbiol.">
        <title>The Global Catalogue of Microorganisms (GCM) 10K type strain sequencing project: providing services to taxonomists for standard genome sequencing and annotation.</title>
        <authorList>
            <consortium name="The Broad Institute Genomics Platform"/>
            <consortium name="The Broad Institute Genome Sequencing Center for Infectious Disease"/>
            <person name="Wu L."/>
            <person name="Ma J."/>
        </authorList>
    </citation>
    <scope>NUCLEOTIDE SEQUENCE [LARGE SCALE GENOMIC DNA]</scope>
    <source>
        <strain evidence="3">CCUG 59778</strain>
    </source>
</reference>
<dbReference type="Pfam" id="PF06908">
    <property type="entry name" value="YpsA"/>
    <property type="match status" value="1"/>
</dbReference>
<proteinExistence type="inferred from homology"/>
<name>A0ABV8X9C3_9LACT</name>
<dbReference type="SUPFAM" id="SSF102405">
    <property type="entry name" value="MCP/YpsA-like"/>
    <property type="match status" value="1"/>
</dbReference>
<dbReference type="PIRSF" id="PIRSF021290">
    <property type="entry name" value="DUF1273"/>
    <property type="match status" value="1"/>
</dbReference>
<dbReference type="PANTHER" id="PTHR38440:SF1">
    <property type="entry name" value="UPF0398 PROTEIN SPR0331"/>
    <property type="match status" value="1"/>
</dbReference>
<evidence type="ECO:0000313" key="2">
    <source>
        <dbReference type="EMBL" id="MFC4411719.1"/>
    </source>
</evidence>
<keyword evidence="3" id="KW-1185">Reference proteome</keyword>
<protein>
    <recommendedName>
        <fullName evidence="1">UPF0398 protein ACFOZY_15115</fullName>
    </recommendedName>
</protein>
<dbReference type="HAMAP" id="MF_01575">
    <property type="entry name" value="UPF0398"/>
    <property type="match status" value="1"/>
</dbReference>
<dbReference type="EMBL" id="JBHSEC010000022">
    <property type="protein sequence ID" value="MFC4411719.1"/>
    <property type="molecule type" value="Genomic_DNA"/>
</dbReference>
<evidence type="ECO:0000313" key="3">
    <source>
        <dbReference type="Proteomes" id="UP001595817"/>
    </source>
</evidence>
<comment type="caution">
    <text evidence="2">The sequence shown here is derived from an EMBL/GenBank/DDBJ whole genome shotgun (WGS) entry which is preliminary data.</text>
</comment>
<organism evidence="2 3">
    <name type="scientific">Chungangia koreensis</name>
    <dbReference type="NCBI Taxonomy" id="752657"/>
    <lineage>
        <taxon>Bacteria</taxon>
        <taxon>Bacillati</taxon>
        <taxon>Bacillota</taxon>
        <taxon>Bacilli</taxon>
        <taxon>Lactobacillales</taxon>
        <taxon>Chungangia</taxon>
    </lineage>
</organism>
<gene>
    <name evidence="2" type="ORF">ACFOZY_15115</name>
</gene>
<dbReference type="RefSeq" id="WP_378156988.1">
    <property type="nucleotide sequence ID" value="NZ_JBHSEC010000022.1"/>
</dbReference>
<accession>A0ABV8X9C3</accession>
<dbReference type="Gene3D" id="3.40.50.450">
    <property type="match status" value="1"/>
</dbReference>
<dbReference type="InterPro" id="IPR010697">
    <property type="entry name" value="YspA"/>
</dbReference>
<dbReference type="NCBIfam" id="NF010181">
    <property type="entry name" value="PRK13660.1"/>
    <property type="match status" value="1"/>
</dbReference>
<comment type="similarity">
    <text evidence="1">Belongs to the UPF0398 family.</text>
</comment>